<dbReference type="RefSeq" id="WP_147014689.1">
    <property type="nucleotide sequence ID" value="NZ_VORB01000006.1"/>
</dbReference>
<dbReference type="InterPro" id="IPR014127">
    <property type="entry name" value="CHP02757"/>
</dbReference>
<protein>
    <submittedName>
        <fullName evidence="1">TIGR02757 family protein</fullName>
    </submittedName>
</protein>
<organism evidence="1 2">
    <name type="scientific">Luteibaculum oceani</name>
    <dbReference type="NCBI Taxonomy" id="1294296"/>
    <lineage>
        <taxon>Bacteria</taxon>
        <taxon>Pseudomonadati</taxon>
        <taxon>Bacteroidota</taxon>
        <taxon>Flavobacteriia</taxon>
        <taxon>Flavobacteriales</taxon>
        <taxon>Luteibaculaceae</taxon>
        <taxon>Luteibaculum</taxon>
    </lineage>
</organism>
<sequence>MKIGQELKAFLDEKAEQYGNPELFIPSDPIQIPHQFSDPKDQEVVGFFTALIAWGQRPTIIKNAQKWVEALDGTPYQYLMHAKPQEFNHLDRFVHRTMNGIDAIFITERLSRLIKMHGSIDRFLMQFPGGAKEKLVGLHHFFVFEQTLPRTAKHIANPSKGSAAKRLNMYFRWMVRKNKSTGVDFGIWKCLEPKDLMLPLDVHTGNVSRKLGLLNRKQSDWKAVDEITHNLRNLDKMDPIKYDYALFGLGAFEGF</sequence>
<dbReference type="NCBIfam" id="TIGR02757">
    <property type="entry name" value="TIGR02757 family protein"/>
    <property type="match status" value="1"/>
</dbReference>
<dbReference type="Proteomes" id="UP000321168">
    <property type="component" value="Unassembled WGS sequence"/>
</dbReference>
<comment type="caution">
    <text evidence="1">The sequence shown here is derived from an EMBL/GenBank/DDBJ whole genome shotgun (WGS) entry which is preliminary data.</text>
</comment>
<accession>A0A5C6UZ16</accession>
<gene>
    <name evidence="1" type="ORF">FRX97_08060</name>
</gene>
<keyword evidence="2" id="KW-1185">Reference proteome</keyword>
<evidence type="ECO:0000313" key="2">
    <source>
        <dbReference type="Proteomes" id="UP000321168"/>
    </source>
</evidence>
<dbReference type="AlphaFoldDB" id="A0A5C6UZ16"/>
<proteinExistence type="predicted"/>
<name>A0A5C6UZ16_9FLAO</name>
<evidence type="ECO:0000313" key="1">
    <source>
        <dbReference type="EMBL" id="TXC78662.1"/>
    </source>
</evidence>
<dbReference type="Pfam" id="PF09674">
    <property type="entry name" value="DUF2400"/>
    <property type="match status" value="1"/>
</dbReference>
<dbReference type="EMBL" id="VORB01000006">
    <property type="protein sequence ID" value="TXC78662.1"/>
    <property type="molecule type" value="Genomic_DNA"/>
</dbReference>
<reference evidence="1 2" key="1">
    <citation type="submission" date="2019-08" db="EMBL/GenBank/DDBJ databases">
        <title>Genome of Luteibaculum oceani JCM 18817.</title>
        <authorList>
            <person name="Bowman J.P."/>
        </authorList>
    </citation>
    <scope>NUCLEOTIDE SEQUENCE [LARGE SCALE GENOMIC DNA]</scope>
    <source>
        <strain evidence="1 2">JCM 18817</strain>
    </source>
</reference>
<dbReference type="OrthoDB" id="9773332at2"/>